<dbReference type="RefSeq" id="WP_115331794.1">
    <property type="nucleotide sequence ID" value="NZ_CAAAHP010000005.1"/>
</dbReference>
<evidence type="ECO:0000256" key="2">
    <source>
        <dbReference type="SAM" id="Phobius"/>
    </source>
</evidence>
<feature type="region of interest" description="Disordered" evidence="1">
    <location>
        <begin position="389"/>
        <end position="476"/>
    </location>
</feature>
<reference evidence="3 4" key="1">
    <citation type="submission" date="2018-06" db="EMBL/GenBank/DDBJ databases">
        <authorList>
            <consortium name="Pathogen Informatics"/>
            <person name="Doyle S."/>
        </authorList>
    </citation>
    <scope>NUCLEOTIDE SEQUENCE [LARGE SCALE GENOMIC DNA]</scope>
    <source>
        <strain evidence="3 4">NCTC13316</strain>
    </source>
</reference>
<evidence type="ECO:0000313" key="3">
    <source>
        <dbReference type="EMBL" id="STX52222.1"/>
    </source>
</evidence>
<keyword evidence="2" id="KW-0812">Transmembrane</keyword>
<protein>
    <submittedName>
        <fullName evidence="3">Uncharacterized protein</fullName>
    </submittedName>
</protein>
<keyword evidence="4" id="KW-1185">Reference proteome</keyword>
<proteinExistence type="predicted"/>
<keyword evidence="2" id="KW-1133">Transmembrane helix</keyword>
<evidence type="ECO:0000256" key="1">
    <source>
        <dbReference type="SAM" id="MobiDB-lite"/>
    </source>
</evidence>
<feature type="compositionally biased region" description="Polar residues" evidence="1">
    <location>
        <begin position="415"/>
        <end position="431"/>
    </location>
</feature>
<evidence type="ECO:0000313" key="4">
    <source>
        <dbReference type="Proteomes" id="UP000254794"/>
    </source>
</evidence>
<keyword evidence="2" id="KW-0472">Membrane</keyword>
<sequence>MREPFQEPDENLGIEQLKKVKEHKPKPMRHVIRDAWLKVYPADGLDIQAHEYNGVKINKKSEGKFSPAHLKARNGMSNYYDHQAVNNISSFFGLPNYDRHEGGYKKFSTWANIFRNLIGWQISGENSDDLEKKIRLALNILKLIIPITLVWNVATAVLTTAVNVVKIFTEFLPRMFTDVFNEARGRAYQKYKSDKGGGYLALAILFGAGQVLSETVFFVGQAITSPAKNIRYALSLSERLAKAFGADPTSKKVGALKLGLILLSIALTATAYAFFFPLAIKFIGATIIPKLPLAISHAWNALGHFIGPVATKVGSALGKFMAPMFQKAFTASGLVIEPAGVGAAALLGTASSVAGPPVQKMKYKLSVRWNEFDLATSISNAVHKYKAYQKKKSMSSNTSTVPAPSVEEGQKDSEPTNNTTMQKALSENANPKKSKRETNLPPGQHKHPVYGAPTVQTRKTLPLPQVDKLVSSNEYN</sequence>
<dbReference type="AlphaFoldDB" id="A0A378JVI6"/>
<organism evidence="3 4">
    <name type="scientific">Legionella busanensis</name>
    <dbReference type="NCBI Taxonomy" id="190655"/>
    <lineage>
        <taxon>Bacteria</taxon>
        <taxon>Pseudomonadati</taxon>
        <taxon>Pseudomonadota</taxon>
        <taxon>Gammaproteobacteria</taxon>
        <taxon>Legionellales</taxon>
        <taxon>Legionellaceae</taxon>
        <taxon>Legionella</taxon>
    </lineage>
</organism>
<dbReference type="OrthoDB" id="10020332at2"/>
<feature type="transmembrane region" description="Helical" evidence="2">
    <location>
        <begin position="143"/>
        <end position="165"/>
    </location>
</feature>
<dbReference type="EMBL" id="UGOD01000001">
    <property type="protein sequence ID" value="STX52222.1"/>
    <property type="molecule type" value="Genomic_DNA"/>
</dbReference>
<dbReference type="Proteomes" id="UP000254794">
    <property type="component" value="Unassembled WGS sequence"/>
</dbReference>
<feature type="transmembrane region" description="Helical" evidence="2">
    <location>
        <begin position="199"/>
        <end position="219"/>
    </location>
</feature>
<feature type="transmembrane region" description="Helical" evidence="2">
    <location>
        <begin position="258"/>
        <end position="280"/>
    </location>
</feature>
<gene>
    <name evidence="3" type="ORF">NCTC13316_02326</name>
</gene>
<accession>A0A378JVI6</accession>
<name>A0A378JVI6_9GAMM</name>